<dbReference type="SUPFAM" id="SSF140453">
    <property type="entry name" value="EsxAB dimer-like"/>
    <property type="match status" value="1"/>
</dbReference>
<evidence type="ECO:0000313" key="3">
    <source>
        <dbReference type="Proteomes" id="UP001239397"/>
    </source>
</evidence>
<dbReference type="NCBIfam" id="TIGR03930">
    <property type="entry name" value="WXG100_ESAT6"/>
    <property type="match status" value="1"/>
</dbReference>
<evidence type="ECO:0000256" key="1">
    <source>
        <dbReference type="SAM" id="Coils"/>
    </source>
</evidence>
<feature type="coiled-coil region" evidence="1">
    <location>
        <begin position="21"/>
        <end position="55"/>
    </location>
</feature>
<dbReference type="KEGG" id="amog:QRX60_08370"/>
<dbReference type="RefSeq" id="WP_286000198.1">
    <property type="nucleotide sequence ID" value="NZ_CP127295.1"/>
</dbReference>
<protein>
    <submittedName>
        <fullName evidence="2">WXG100 family type VII secretion target</fullName>
    </submittedName>
</protein>
<name>A0A9Y2JTW5_9PSEU</name>
<dbReference type="Pfam" id="PF06013">
    <property type="entry name" value="WXG100"/>
    <property type="match status" value="1"/>
</dbReference>
<dbReference type="Proteomes" id="UP001239397">
    <property type="component" value="Chromosome"/>
</dbReference>
<gene>
    <name evidence="2" type="ORF">QRX60_08370</name>
</gene>
<dbReference type="Gene3D" id="1.10.287.1060">
    <property type="entry name" value="ESAT-6-like"/>
    <property type="match status" value="1"/>
</dbReference>
<reference evidence="2 3" key="1">
    <citation type="submission" date="2023-06" db="EMBL/GenBank/DDBJ databases">
        <authorList>
            <person name="Oyuntsetseg B."/>
            <person name="Kim S.B."/>
        </authorList>
    </citation>
    <scope>NUCLEOTIDE SEQUENCE [LARGE SCALE GENOMIC DNA]</scope>
    <source>
        <strain evidence="2 3">4-36</strain>
    </source>
</reference>
<dbReference type="EMBL" id="CP127295">
    <property type="protein sequence ID" value="WIY03850.1"/>
    <property type="molecule type" value="Genomic_DNA"/>
</dbReference>
<accession>A0A9Y2JTW5</accession>
<sequence>MTDRKRSVTGEGELGTLRVDFAALRTRAQDLKTAFDEAEELLTRLEEELAEALGDWLGDGQSAFARRYAEWVTAARELHADLPRIRDVVLAAHDNHGAALSANLDIWRGADR</sequence>
<dbReference type="InterPro" id="IPR036689">
    <property type="entry name" value="ESAT-6-like_sf"/>
</dbReference>
<dbReference type="AlphaFoldDB" id="A0A9Y2JTW5"/>
<dbReference type="InterPro" id="IPR010310">
    <property type="entry name" value="T7SS_ESAT-6-like"/>
</dbReference>
<organism evidence="2 3">
    <name type="scientific">Amycolatopsis mongoliensis</name>
    <dbReference type="NCBI Taxonomy" id="715475"/>
    <lineage>
        <taxon>Bacteria</taxon>
        <taxon>Bacillati</taxon>
        <taxon>Actinomycetota</taxon>
        <taxon>Actinomycetes</taxon>
        <taxon>Pseudonocardiales</taxon>
        <taxon>Pseudonocardiaceae</taxon>
        <taxon>Amycolatopsis</taxon>
    </lineage>
</organism>
<proteinExistence type="predicted"/>
<keyword evidence="3" id="KW-1185">Reference proteome</keyword>
<keyword evidence="1" id="KW-0175">Coiled coil</keyword>
<evidence type="ECO:0000313" key="2">
    <source>
        <dbReference type="EMBL" id="WIY03850.1"/>
    </source>
</evidence>